<accession>A0A315Z6W0</accession>
<dbReference type="AlphaFoldDB" id="A0A315Z6W0"/>
<evidence type="ECO:0000313" key="2">
    <source>
        <dbReference type="Proteomes" id="UP000245535"/>
    </source>
</evidence>
<name>A0A315Z6W0_SEDFL</name>
<sequence length="221" mass="24253">MNSILKPILITLLLLVPFEVFSQSELDSTYTPFRKGMWISGLSGTMTSNTFIEKNSNLNANANTFDLKSNSAIFIKERWALGWNIIISGSGNSANGGLGSSEISIGPYSRYYFSKTLPGALYVELTALYTNLTDRDDAFNSGQVALGQEITLDGGGFRAGLGYTHILRRGIAFDFGMEFNALWAGGDVTDLNTDTTTPVNVYIGGIEFDFGFIIFINEFFY</sequence>
<evidence type="ECO:0008006" key="3">
    <source>
        <dbReference type="Google" id="ProtNLM"/>
    </source>
</evidence>
<protein>
    <recommendedName>
        <fullName evidence="3">Outer membrane protein with beta-barrel domain</fullName>
    </recommendedName>
</protein>
<proteinExistence type="predicted"/>
<comment type="caution">
    <text evidence="1">The sequence shown here is derived from an EMBL/GenBank/DDBJ whole genome shotgun (WGS) entry which is preliminary data.</text>
</comment>
<evidence type="ECO:0000313" key="1">
    <source>
        <dbReference type="EMBL" id="PWJ40137.1"/>
    </source>
</evidence>
<organism evidence="1 2">
    <name type="scientific">Sediminitomix flava</name>
    <dbReference type="NCBI Taxonomy" id="379075"/>
    <lineage>
        <taxon>Bacteria</taxon>
        <taxon>Pseudomonadati</taxon>
        <taxon>Bacteroidota</taxon>
        <taxon>Cytophagia</taxon>
        <taxon>Cytophagales</taxon>
        <taxon>Flammeovirgaceae</taxon>
        <taxon>Sediminitomix</taxon>
    </lineage>
</organism>
<gene>
    <name evidence="1" type="ORF">BC781_105205</name>
</gene>
<keyword evidence="2" id="KW-1185">Reference proteome</keyword>
<dbReference type="EMBL" id="QGDO01000005">
    <property type="protein sequence ID" value="PWJ40137.1"/>
    <property type="molecule type" value="Genomic_DNA"/>
</dbReference>
<dbReference type="RefSeq" id="WP_109620594.1">
    <property type="nucleotide sequence ID" value="NZ_QGDO01000005.1"/>
</dbReference>
<reference evidence="1 2" key="1">
    <citation type="submission" date="2018-03" db="EMBL/GenBank/DDBJ databases">
        <title>Genomic Encyclopedia of Archaeal and Bacterial Type Strains, Phase II (KMG-II): from individual species to whole genera.</title>
        <authorList>
            <person name="Goeker M."/>
        </authorList>
    </citation>
    <scope>NUCLEOTIDE SEQUENCE [LARGE SCALE GENOMIC DNA]</scope>
    <source>
        <strain evidence="1 2">DSM 28229</strain>
    </source>
</reference>
<dbReference type="Proteomes" id="UP000245535">
    <property type="component" value="Unassembled WGS sequence"/>
</dbReference>
<dbReference type="OrthoDB" id="978497at2"/>